<feature type="compositionally biased region" description="Low complexity" evidence="1">
    <location>
        <begin position="60"/>
        <end position="106"/>
    </location>
</feature>
<reference evidence="2" key="1">
    <citation type="journal article" date="2008" name="Genome Biol.">
        <title>The genome sequence of the model ascomycete fungus Podospora anserina.</title>
        <authorList>
            <person name="Espagne E."/>
            <person name="Lespinet O."/>
            <person name="Malagnac F."/>
            <person name="Da Silva C."/>
            <person name="Jaillon O."/>
            <person name="Porcel B.M."/>
            <person name="Couloux A."/>
            <person name="Aury J.-M."/>
            <person name="Segurens B."/>
            <person name="Poulain J."/>
            <person name="Anthouard V."/>
            <person name="Grossetete S."/>
            <person name="Khalili H."/>
            <person name="Coppin E."/>
            <person name="Dequard-Chablat M."/>
            <person name="Picard M."/>
            <person name="Contamine V."/>
            <person name="Arnaise S."/>
            <person name="Bourdais A."/>
            <person name="Berteaux-Lecellier V."/>
            <person name="Gautheret D."/>
            <person name="de Vries R.P."/>
            <person name="Battaglia E."/>
            <person name="Coutinho P.M."/>
            <person name="Danchin E.G.J."/>
            <person name="Henrissat B."/>
            <person name="El Khoury R."/>
            <person name="Sainsard-Chanet A."/>
            <person name="Boivin A."/>
            <person name="Pinan-Lucarre B."/>
            <person name="Sellem C.H."/>
            <person name="Debuchy R."/>
            <person name="Wincker P."/>
            <person name="Weissenbach J."/>
            <person name="Silar P."/>
        </authorList>
    </citation>
    <scope>NUCLEOTIDE SEQUENCE [LARGE SCALE GENOMIC DNA]</scope>
    <source>
        <strain evidence="2">S mat+</strain>
    </source>
</reference>
<evidence type="ECO:0000256" key="1">
    <source>
        <dbReference type="SAM" id="MobiDB-lite"/>
    </source>
</evidence>
<protein>
    <submittedName>
        <fullName evidence="2">Podospora anserina S mat+ genomic DNA chromosome 4, supercontig 2</fullName>
    </submittedName>
</protein>
<dbReference type="KEGG" id="pan:PODANSg930"/>
<feature type="region of interest" description="Disordered" evidence="1">
    <location>
        <begin position="1"/>
        <end position="140"/>
    </location>
</feature>
<dbReference type="HOGENOM" id="CLU_1144937_0_0_1"/>
<accession>B2AE25</accession>
<reference evidence="2" key="2">
    <citation type="submission" date="2008-07" db="EMBL/GenBank/DDBJ databases">
        <authorList>
            <person name="Genoscope - CEA"/>
        </authorList>
    </citation>
    <scope>NUCLEOTIDE SEQUENCE</scope>
    <source>
        <strain evidence="2">S mat+</strain>
    </source>
</reference>
<feature type="non-terminal residue" evidence="2">
    <location>
        <position position="1"/>
    </location>
</feature>
<dbReference type="VEuPathDB" id="FungiDB:PODANS_4_2610"/>
<sequence>LPRCLLKAVTATPLSPPYNAQSKPPAAPEAEATPTSRAAHPAHHPPRQPPPLHPPDRSKLPAVATGAAPLAATPNQTAAPPSTAAAPLPLGTPTAAPTPTTTLPLPILVHQPMTTTASTPTPPGSASFPPLGLLNGNYELQPEDPSYDERGESRMTVTMDGNALWGSFVLGPVEGIWRLEQRPYQSSNERHYLRWRGEDEQGGGIRFYGRMIFFDGRRVSGRNETRSDVSAYDMRDEWAERAL</sequence>
<feature type="compositionally biased region" description="Low complexity" evidence="1">
    <location>
        <begin position="114"/>
        <end position="130"/>
    </location>
</feature>
<organism evidence="2">
    <name type="scientific">Podospora anserina (strain S / ATCC MYA-4624 / DSM 980 / FGSC 10383)</name>
    <name type="common">Pleurage anserina</name>
    <dbReference type="NCBI Taxonomy" id="515849"/>
    <lineage>
        <taxon>Eukaryota</taxon>
        <taxon>Fungi</taxon>
        <taxon>Dikarya</taxon>
        <taxon>Ascomycota</taxon>
        <taxon>Pezizomycotina</taxon>
        <taxon>Sordariomycetes</taxon>
        <taxon>Sordariomycetidae</taxon>
        <taxon>Sordariales</taxon>
        <taxon>Podosporaceae</taxon>
        <taxon>Podospora</taxon>
        <taxon>Podospora anserina</taxon>
    </lineage>
</organism>
<name>B2AE25_PODAN</name>
<dbReference type="GeneID" id="6188004"/>
<dbReference type="AlphaFoldDB" id="B2AE25"/>
<evidence type="ECO:0000313" key="2">
    <source>
        <dbReference type="EMBL" id="CAP61690.1"/>
    </source>
</evidence>
<feature type="compositionally biased region" description="Low complexity" evidence="1">
    <location>
        <begin position="28"/>
        <end position="39"/>
    </location>
</feature>
<dbReference type="OrthoDB" id="4121058at2759"/>
<dbReference type="EMBL" id="CU633455">
    <property type="protein sequence ID" value="CAP61690.1"/>
    <property type="molecule type" value="Genomic_DNA"/>
</dbReference>
<gene>
    <name evidence="2" type="ORF">PODANS_4_2610</name>
</gene>
<proteinExistence type="predicted"/>
<dbReference type="RefSeq" id="XP_001903914.1">
    <property type="nucleotide sequence ID" value="XM_001903879.1"/>
</dbReference>